<gene>
    <name evidence="2" type="ordered locus">Desor_1937</name>
</gene>
<protein>
    <recommendedName>
        <fullName evidence="1">HicB-like antitoxin of toxin-antitoxin system domain-containing protein</fullName>
    </recommendedName>
</protein>
<dbReference type="OrthoDB" id="5419659at2"/>
<evidence type="ECO:0000259" key="1">
    <source>
        <dbReference type="Pfam" id="PF15919"/>
    </source>
</evidence>
<dbReference type="PATRIC" id="fig|768706.3.peg.1945"/>
<name>G7WD73_DESOD</name>
<proteinExistence type="predicted"/>
<feature type="domain" description="HicB-like antitoxin of toxin-antitoxin system" evidence="1">
    <location>
        <begin position="5"/>
        <end position="121"/>
    </location>
</feature>
<sequence>MRLIYPACFYPSEDGYTVVFPDLPGCVTEGDTLPEAMDMAIDAASGWLLSEVEENKQLPKATNIKNVIPNEYENGFVSLIGVDLDEYSQKHGNKAVKKTLTIPAWLNTIAEENNVNFSQVLQSALKDQLGI</sequence>
<evidence type="ECO:0000313" key="2">
    <source>
        <dbReference type="EMBL" id="AET67558.1"/>
    </source>
</evidence>
<accession>G7WD73</accession>
<dbReference type="HOGENOM" id="CLU_114047_0_2_9"/>
<keyword evidence="3" id="KW-1185">Reference proteome</keyword>
<dbReference type="STRING" id="768706.Desor_1937"/>
<dbReference type="InterPro" id="IPR031807">
    <property type="entry name" value="HicB-like"/>
</dbReference>
<dbReference type="RefSeq" id="WP_014184373.1">
    <property type="nucleotide sequence ID" value="NC_016584.1"/>
</dbReference>
<dbReference type="InterPro" id="IPR035069">
    <property type="entry name" value="TTHA1013/TTHA0281-like"/>
</dbReference>
<dbReference type="Pfam" id="PF15919">
    <property type="entry name" value="HicB_lk_antitox"/>
    <property type="match status" value="1"/>
</dbReference>
<reference evidence="2 3" key="2">
    <citation type="journal article" date="2012" name="J. Bacteriol.">
        <title>Complete genome sequences of Desulfosporosinus orientis DSM765T, Desulfosporosinus youngiae DSM17734T, Desulfosporosinus meridiei DSM13257T, and Desulfosporosinus acidiphilus DSM22704T.</title>
        <authorList>
            <person name="Pester M."/>
            <person name="Brambilla E."/>
            <person name="Alazard D."/>
            <person name="Rattei T."/>
            <person name="Weinmaier T."/>
            <person name="Han J."/>
            <person name="Lucas S."/>
            <person name="Lapidus A."/>
            <person name="Cheng J.F."/>
            <person name="Goodwin L."/>
            <person name="Pitluck S."/>
            <person name="Peters L."/>
            <person name="Ovchinnikova G."/>
            <person name="Teshima H."/>
            <person name="Detter J.C."/>
            <person name="Han C.S."/>
            <person name="Tapia R."/>
            <person name="Land M.L."/>
            <person name="Hauser L."/>
            <person name="Kyrpides N.C."/>
            <person name="Ivanova N.N."/>
            <person name="Pagani I."/>
            <person name="Huntmann M."/>
            <person name="Wei C.L."/>
            <person name="Davenport K.W."/>
            <person name="Daligault H."/>
            <person name="Chain P.S."/>
            <person name="Chen A."/>
            <person name="Mavromatis K."/>
            <person name="Markowitz V."/>
            <person name="Szeto E."/>
            <person name="Mikhailova N."/>
            <person name="Pati A."/>
            <person name="Wagner M."/>
            <person name="Woyke T."/>
            <person name="Ollivier B."/>
            <person name="Klenk H.P."/>
            <person name="Spring S."/>
            <person name="Loy A."/>
        </authorList>
    </citation>
    <scope>NUCLEOTIDE SEQUENCE [LARGE SCALE GENOMIC DNA]</scope>
    <source>
        <strain evidence="3">ATCC 19365 / DSM 765 / NCIMB 8382 / VKM B-1628</strain>
    </source>
</reference>
<dbReference type="SUPFAM" id="SSF143100">
    <property type="entry name" value="TTHA1013/TTHA0281-like"/>
    <property type="match status" value="1"/>
</dbReference>
<reference evidence="3" key="1">
    <citation type="submission" date="2011-11" db="EMBL/GenBank/DDBJ databases">
        <title>Complete sequence of Desulfosporosinus orientis DSM 765.</title>
        <authorList>
            <person name="Lucas S."/>
            <person name="Han J."/>
            <person name="Lapidus A."/>
            <person name="Cheng J.-F."/>
            <person name="Goodwin L."/>
            <person name="Pitluck S."/>
            <person name="Peters L."/>
            <person name="Ovchinnikova G."/>
            <person name="Teshima H."/>
            <person name="Detter J.C."/>
            <person name="Han C."/>
            <person name="Tapia R."/>
            <person name="Land M."/>
            <person name="Hauser L."/>
            <person name="Kyrpides N."/>
            <person name="Ivanova N."/>
            <person name="Pagani I."/>
            <person name="Pester M."/>
            <person name="Spring S."/>
            <person name="Ollivier B."/>
            <person name="Rattei T."/>
            <person name="Klenk H.-P."/>
            <person name="Wagner M."/>
            <person name="Loy A."/>
            <person name="Woyke T."/>
        </authorList>
    </citation>
    <scope>NUCLEOTIDE SEQUENCE [LARGE SCALE GENOMIC DNA]</scope>
    <source>
        <strain evidence="3">ATCC 19365 / DSM 765 / NCIMB 8382 / VKM B-1628</strain>
    </source>
</reference>
<organism evidence="2 3">
    <name type="scientific">Desulfosporosinus orientis (strain ATCC 19365 / DSM 765 / NCIMB 8382 / VKM B-1628 / Singapore I)</name>
    <name type="common">Desulfotomaculum orientis</name>
    <dbReference type="NCBI Taxonomy" id="768706"/>
    <lineage>
        <taxon>Bacteria</taxon>
        <taxon>Bacillati</taxon>
        <taxon>Bacillota</taxon>
        <taxon>Clostridia</taxon>
        <taxon>Eubacteriales</taxon>
        <taxon>Desulfitobacteriaceae</taxon>
        <taxon>Desulfosporosinus</taxon>
    </lineage>
</organism>
<dbReference type="KEGG" id="dor:Desor_1937"/>
<dbReference type="Proteomes" id="UP000006346">
    <property type="component" value="Chromosome"/>
</dbReference>
<evidence type="ECO:0000313" key="3">
    <source>
        <dbReference type="Proteomes" id="UP000006346"/>
    </source>
</evidence>
<dbReference type="Gene3D" id="3.30.160.250">
    <property type="match status" value="1"/>
</dbReference>
<dbReference type="AlphaFoldDB" id="G7WD73"/>
<dbReference type="EMBL" id="CP003108">
    <property type="protein sequence ID" value="AET67558.1"/>
    <property type="molecule type" value="Genomic_DNA"/>
</dbReference>
<dbReference type="eggNOG" id="COG1598">
    <property type="taxonomic scope" value="Bacteria"/>
</dbReference>